<dbReference type="EMBL" id="QXFU01002813">
    <property type="protein sequence ID" value="KAE8981255.1"/>
    <property type="molecule type" value="Genomic_DNA"/>
</dbReference>
<dbReference type="EMBL" id="QXFT01002378">
    <property type="protein sequence ID" value="KAE9299246.1"/>
    <property type="molecule type" value="Genomic_DNA"/>
</dbReference>
<evidence type="ECO:0000313" key="2">
    <source>
        <dbReference type="EMBL" id="KAE8984116.1"/>
    </source>
</evidence>
<evidence type="ECO:0000313" key="3">
    <source>
        <dbReference type="EMBL" id="KAE9299246.1"/>
    </source>
</evidence>
<dbReference type="OrthoDB" id="10337387at2759"/>
<evidence type="ECO:0000313" key="5">
    <source>
        <dbReference type="Proteomes" id="UP000434957"/>
    </source>
</evidence>
<evidence type="ECO:0000313" key="4">
    <source>
        <dbReference type="Proteomes" id="UP000429607"/>
    </source>
</evidence>
<reference evidence="4 6" key="1">
    <citation type="submission" date="2018-09" db="EMBL/GenBank/DDBJ databases">
        <title>Genomic investigation of the strawberry pathogen Phytophthora fragariae indicates pathogenicity is determined by transcriptional variation in three key races.</title>
        <authorList>
            <person name="Adams T.M."/>
            <person name="Armitage A.D."/>
            <person name="Sobczyk M.K."/>
            <person name="Bates H.J."/>
            <person name="Dunwell J.M."/>
            <person name="Nellist C.F."/>
            <person name="Harrison R.J."/>
        </authorList>
    </citation>
    <scope>NUCLEOTIDE SEQUENCE [LARGE SCALE GENOMIC DNA]</scope>
    <source>
        <strain evidence="2 4">SCRP249</strain>
        <strain evidence="1 6">SCRP324</strain>
        <strain evidence="3 5">SCRP333</strain>
    </source>
</reference>
<dbReference type="Proteomes" id="UP000429607">
    <property type="component" value="Unassembled WGS sequence"/>
</dbReference>
<dbReference type="AlphaFoldDB" id="A0A6A3IMF5"/>
<evidence type="ECO:0000313" key="6">
    <source>
        <dbReference type="Proteomes" id="UP000435112"/>
    </source>
</evidence>
<dbReference type="EMBL" id="QXFV01002726">
    <property type="protein sequence ID" value="KAE8984116.1"/>
    <property type="molecule type" value="Genomic_DNA"/>
</dbReference>
<protein>
    <submittedName>
        <fullName evidence="2">Uncharacterized protein</fullName>
    </submittedName>
</protein>
<gene>
    <name evidence="2" type="ORF">PR001_g23262</name>
    <name evidence="1" type="ORF">PR002_g23878</name>
    <name evidence="3" type="ORF">PR003_g23050</name>
</gene>
<accession>A0A6A3IMF5</accession>
<name>A0A6A3IMF5_9STRA</name>
<proteinExistence type="predicted"/>
<keyword evidence="5" id="KW-1185">Reference proteome</keyword>
<comment type="caution">
    <text evidence="2">The sequence shown here is derived from an EMBL/GenBank/DDBJ whole genome shotgun (WGS) entry which is preliminary data.</text>
</comment>
<sequence length="53" mass="5470">MYLARTALLASAMSASLQSRPPCRVVLEAPVSTDACALCTTVRQAPCNCCGAP</sequence>
<evidence type="ECO:0000313" key="1">
    <source>
        <dbReference type="EMBL" id="KAE8981255.1"/>
    </source>
</evidence>
<organism evidence="2 4">
    <name type="scientific">Phytophthora rubi</name>
    <dbReference type="NCBI Taxonomy" id="129364"/>
    <lineage>
        <taxon>Eukaryota</taxon>
        <taxon>Sar</taxon>
        <taxon>Stramenopiles</taxon>
        <taxon>Oomycota</taxon>
        <taxon>Peronosporomycetes</taxon>
        <taxon>Peronosporales</taxon>
        <taxon>Peronosporaceae</taxon>
        <taxon>Phytophthora</taxon>
    </lineage>
</organism>
<dbReference type="Proteomes" id="UP000435112">
    <property type="component" value="Unassembled WGS sequence"/>
</dbReference>
<dbReference type="Proteomes" id="UP000434957">
    <property type="component" value="Unassembled WGS sequence"/>
</dbReference>